<reference evidence="2" key="1">
    <citation type="journal article" date="2014" name="Int. J. Syst. Evol. Microbiol.">
        <title>Complete genome sequence of Corynebacterium casei LMG S-19264T (=DSM 44701T), isolated from a smear-ripened cheese.</title>
        <authorList>
            <consortium name="US DOE Joint Genome Institute (JGI-PGF)"/>
            <person name="Walter F."/>
            <person name="Albersmeier A."/>
            <person name="Kalinowski J."/>
            <person name="Ruckert C."/>
        </authorList>
    </citation>
    <scope>NUCLEOTIDE SEQUENCE</scope>
    <source>
        <strain evidence="2">CGMCC 1.3617</strain>
    </source>
</reference>
<dbReference type="Proteomes" id="UP000661507">
    <property type="component" value="Unassembled WGS sequence"/>
</dbReference>
<dbReference type="GO" id="GO:0003824">
    <property type="term" value="F:catalytic activity"/>
    <property type="evidence" value="ECO:0007669"/>
    <property type="project" value="UniProtKB-ARBA"/>
</dbReference>
<feature type="domain" description="Nudix hydrolase" evidence="1">
    <location>
        <begin position="164"/>
        <end position="302"/>
    </location>
</feature>
<evidence type="ECO:0000259" key="1">
    <source>
        <dbReference type="PROSITE" id="PS51462"/>
    </source>
</evidence>
<dbReference type="AlphaFoldDB" id="A0A917K9S8"/>
<evidence type="ECO:0000313" key="2">
    <source>
        <dbReference type="EMBL" id="GGJ03624.1"/>
    </source>
</evidence>
<dbReference type="Gene3D" id="3.90.79.10">
    <property type="entry name" value="Nucleoside Triphosphate Pyrophosphohydrolase"/>
    <property type="match status" value="1"/>
</dbReference>
<dbReference type="EMBL" id="BMKW01000002">
    <property type="protein sequence ID" value="GGJ03624.1"/>
    <property type="molecule type" value="Genomic_DNA"/>
</dbReference>
<proteinExistence type="predicted"/>
<dbReference type="InterPro" id="IPR000086">
    <property type="entry name" value="NUDIX_hydrolase_dom"/>
</dbReference>
<sequence>MAGGDEHAGLGACRSLATRYLSLPLLRPRPAPLLSSLSRANIRGRMPDPALQRHIDACNNIGSPAGLIPFRIGAAQVGWVSPDLAQALTFRPRDFHFDRDGVALAARLRSPGMRSEALSEVLPALAAGGFLRIRREAFDVRATSTGPALAALDRGALPAFGVMSQGVHVNGLVRRADGLHVWVGLRAKDKAVAPGQLDNIVAGGIPAGLTPEECLVKEAAEEASLPPELAIAARPAGRVSYVMANAEGLRRDVLHCYDLHIPEGVLPIPNDDEVERFELWPATRLLEAVREGDGIKFNVNLVLIDLFLREGLVADPDGMLRAGLDQGPD</sequence>
<evidence type="ECO:0000313" key="3">
    <source>
        <dbReference type="Proteomes" id="UP000661507"/>
    </source>
</evidence>
<gene>
    <name evidence="2" type="ORF">GCM10011320_08260</name>
</gene>
<dbReference type="InterPro" id="IPR015797">
    <property type="entry name" value="NUDIX_hydrolase-like_dom_sf"/>
</dbReference>
<dbReference type="PROSITE" id="PS51462">
    <property type="entry name" value="NUDIX"/>
    <property type="match status" value="1"/>
</dbReference>
<accession>A0A917K9S8</accession>
<name>A0A917K9S8_9PROT</name>
<comment type="caution">
    <text evidence="2">The sequence shown here is derived from an EMBL/GenBank/DDBJ whole genome shotgun (WGS) entry which is preliminary data.</text>
</comment>
<organism evidence="2 3">
    <name type="scientific">Neoroseomonas lacus</name>
    <dbReference type="NCBI Taxonomy" id="287609"/>
    <lineage>
        <taxon>Bacteria</taxon>
        <taxon>Pseudomonadati</taxon>
        <taxon>Pseudomonadota</taxon>
        <taxon>Alphaproteobacteria</taxon>
        <taxon>Acetobacterales</taxon>
        <taxon>Acetobacteraceae</taxon>
        <taxon>Neoroseomonas</taxon>
    </lineage>
</organism>
<dbReference type="Pfam" id="PF15916">
    <property type="entry name" value="DUF4743"/>
    <property type="match status" value="1"/>
</dbReference>
<protein>
    <submittedName>
        <fullName evidence="2">DUF4743 domain-containing protein</fullName>
    </submittedName>
</protein>
<dbReference type="CDD" id="cd03676">
    <property type="entry name" value="NUDIX_Tnr3_like"/>
    <property type="match status" value="1"/>
</dbReference>
<dbReference type="InterPro" id="IPR031804">
    <property type="entry name" value="DUF4743"/>
</dbReference>
<keyword evidence="3" id="KW-1185">Reference proteome</keyword>
<reference evidence="2" key="2">
    <citation type="submission" date="2020-09" db="EMBL/GenBank/DDBJ databases">
        <authorList>
            <person name="Sun Q."/>
            <person name="Zhou Y."/>
        </authorList>
    </citation>
    <scope>NUCLEOTIDE SEQUENCE</scope>
    <source>
        <strain evidence="2">CGMCC 1.3617</strain>
    </source>
</reference>
<dbReference type="SUPFAM" id="SSF55811">
    <property type="entry name" value="Nudix"/>
    <property type="match status" value="1"/>
</dbReference>
<dbReference type="Pfam" id="PF00293">
    <property type="entry name" value="NUDIX"/>
    <property type="match status" value="1"/>
</dbReference>